<feature type="compositionally biased region" description="Polar residues" evidence="1">
    <location>
        <begin position="66"/>
        <end position="88"/>
    </location>
</feature>
<dbReference type="PANTHER" id="PTHR31286:SF168">
    <property type="entry name" value="DUF4283 DOMAIN-CONTAINING PROTEIN"/>
    <property type="match status" value="1"/>
</dbReference>
<accession>A0A9P0VNC9</accession>
<gene>
    <name evidence="3" type="ORF">CEURO_LOCUS240</name>
</gene>
<evidence type="ECO:0000259" key="2">
    <source>
        <dbReference type="Pfam" id="PF14111"/>
    </source>
</evidence>
<keyword evidence="4" id="KW-1185">Reference proteome</keyword>
<dbReference type="OrthoDB" id="1939300at2759"/>
<dbReference type="InterPro" id="IPR025558">
    <property type="entry name" value="DUF4283"/>
</dbReference>
<organism evidence="3 4">
    <name type="scientific">Cuscuta europaea</name>
    <name type="common">European dodder</name>
    <dbReference type="NCBI Taxonomy" id="41803"/>
    <lineage>
        <taxon>Eukaryota</taxon>
        <taxon>Viridiplantae</taxon>
        <taxon>Streptophyta</taxon>
        <taxon>Embryophyta</taxon>
        <taxon>Tracheophyta</taxon>
        <taxon>Spermatophyta</taxon>
        <taxon>Magnoliopsida</taxon>
        <taxon>eudicotyledons</taxon>
        <taxon>Gunneridae</taxon>
        <taxon>Pentapetalae</taxon>
        <taxon>asterids</taxon>
        <taxon>lamiids</taxon>
        <taxon>Solanales</taxon>
        <taxon>Convolvulaceae</taxon>
        <taxon>Cuscuteae</taxon>
        <taxon>Cuscuta</taxon>
        <taxon>Cuscuta subgen. Cuscuta</taxon>
    </lineage>
</organism>
<feature type="region of interest" description="Disordered" evidence="1">
    <location>
        <begin position="39"/>
        <end position="88"/>
    </location>
</feature>
<sequence>MVNTRKLAKAVSPIAPMTGKNKLKSVKKLQAQHMEAKMLDEMEKKISSTEGDEEVTSELRSENTKNKGASNTKQPPTQDVANDNTNNNIKVTSLDTNIVCENDDVLALEKVGGGSVLQNEIGILAVGNIKEVPHQSINEEIVQNEGCLAEIVKTTNASVEAVLEAVLEGGFDDQPLGVVSPINVVTPTPINETTPSDLEQDRAIEKEKNVEVEKEPCEDDVYLKAINRTKKLSTNGDASTSQGTKQTVQAAPKPWSSLFTNNRESSQGMKLTYIPPTGDMVDLSNYTLHSMVELWGYCLVDYFVGVFPGPRAVNAMIQKWGVPCKARPHRKGWIIFKFQREADRDQVLLDGPHSIYGKMCYLKVLDDNFSTHSDEFLKVPIWVKFHGLPMRAWIEDILSAVASRVGKPLATDRVTQEKARSSYARVLIEVDAAKPPPLQFDVKLPSGEIYSQGVVYETFPNYCYHCKMFGHHPFTCKTLHDLERKERGEEVPPQEPRKNTTFQIEEQRRQIYTIKAKNRCYHEEHPKAETTKSSHDQPVAECLEREEGEIIEEEATILEENPLALILATPNIETEEQKEEELVDELDKIMANKEEEQGTSKEEKEDVDLEVRIINDIRDSYHDDVVIQVDFIEGKPPNLHMAHMNELELTMKPGGKLVRLDNWFSITDDLDAPGITFTKACLEGLPGVIQIEDGYAFDAFFMRNIHHLFLGRYFSENGLQGNTWKKRPWQGRKKRIKDDGGTNSIV</sequence>
<reference evidence="3" key="1">
    <citation type="submission" date="2022-07" db="EMBL/GenBank/DDBJ databases">
        <authorList>
            <person name="Macas J."/>
            <person name="Novak P."/>
            <person name="Neumann P."/>
        </authorList>
    </citation>
    <scope>NUCLEOTIDE SEQUENCE</scope>
</reference>
<name>A0A9P0VNC9_CUSEU</name>
<protein>
    <recommendedName>
        <fullName evidence="2">DUF4283 domain-containing protein</fullName>
    </recommendedName>
</protein>
<dbReference type="InterPro" id="IPR040256">
    <property type="entry name" value="At4g02000-like"/>
</dbReference>
<dbReference type="Pfam" id="PF14111">
    <property type="entry name" value="DUF4283"/>
    <property type="match status" value="1"/>
</dbReference>
<comment type="caution">
    <text evidence="3">The sequence shown here is derived from an EMBL/GenBank/DDBJ whole genome shotgun (WGS) entry which is preliminary data.</text>
</comment>
<feature type="compositionally biased region" description="Polar residues" evidence="1">
    <location>
        <begin position="233"/>
        <end position="249"/>
    </location>
</feature>
<dbReference type="Proteomes" id="UP001152484">
    <property type="component" value="Unassembled WGS sequence"/>
</dbReference>
<evidence type="ECO:0000256" key="1">
    <source>
        <dbReference type="SAM" id="MobiDB-lite"/>
    </source>
</evidence>
<evidence type="ECO:0000313" key="4">
    <source>
        <dbReference type="Proteomes" id="UP001152484"/>
    </source>
</evidence>
<feature type="region of interest" description="Disordered" evidence="1">
    <location>
        <begin position="233"/>
        <end position="261"/>
    </location>
</feature>
<dbReference type="EMBL" id="CAMAPE010000001">
    <property type="protein sequence ID" value="CAH9051576.1"/>
    <property type="molecule type" value="Genomic_DNA"/>
</dbReference>
<dbReference type="PANTHER" id="PTHR31286">
    <property type="entry name" value="GLYCINE-RICH CELL WALL STRUCTURAL PROTEIN 1.8-LIKE"/>
    <property type="match status" value="1"/>
</dbReference>
<proteinExistence type="predicted"/>
<evidence type="ECO:0000313" key="3">
    <source>
        <dbReference type="EMBL" id="CAH9051576.1"/>
    </source>
</evidence>
<dbReference type="AlphaFoldDB" id="A0A9P0VNC9"/>
<feature type="domain" description="DUF4283" evidence="2">
    <location>
        <begin position="293"/>
        <end position="371"/>
    </location>
</feature>